<evidence type="ECO:0000313" key="2">
    <source>
        <dbReference type="Proteomes" id="UP000748531"/>
    </source>
</evidence>
<proteinExistence type="predicted"/>
<keyword evidence="2" id="KW-1185">Reference proteome</keyword>
<gene>
    <name evidence="1" type="ORF">PHET_02011</name>
</gene>
<dbReference type="OrthoDB" id="10554823at2759"/>
<accession>A0A8J4TGQ6</accession>
<reference evidence="1" key="1">
    <citation type="submission" date="2019-05" db="EMBL/GenBank/DDBJ databases">
        <title>Annotation for the trematode Paragonimus heterotremus.</title>
        <authorList>
            <person name="Choi Y.-J."/>
        </authorList>
    </citation>
    <scope>NUCLEOTIDE SEQUENCE</scope>
    <source>
        <strain evidence="1">LC</strain>
    </source>
</reference>
<name>A0A8J4TGQ6_9TREM</name>
<dbReference type="EMBL" id="LUCH01000686">
    <property type="protein sequence ID" value="KAF5404539.1"/>
    <property type="molecule type" value="Genomic_DNA"/>
</dbReference>
<comment type="caution">
    <text evidence="1">The sequence shown here is derived from an EMBL/GenBank/DDBJ whole genome shotgun (WGS) entry which is preliminary data.</text>
</comment>
<protein>
    <submittedName>
        <fullName evidence="1">Uncharacterized protein</fullName>
    </submittedName>
</protein>
<dbReference type="AlphaFoldDB" id="A0A8J4TGQ6"/>
<organism evidence="1 2">
    <name type="scientific">Paragonimus heterotremus</name>
    <dbReference type="NCBI Taxonomy" id="100268"/>
    <lineage>
        <taxon>Eukaryota</taxon>
        <taxon>Metazoa</taxon>
        <taxon>Spiralia</taxon>
        <taxon>Lophotrochozoa</taxon>
        <taxon>Platyhelminthes</taxon>
        <taxon>Trematoda</taxon>
        <taxon>Digenea</taxon>
        <taxon>Plagiorchiida</taxon>
        <taxon>Troglotremata</taxon>
        <taxon>Troglotrematidae</taxon>
        <taxon>Paragonimus</taxon>
    </lineage>
</organism>
<evidence type="ECO:0000313" key="1">
    <source>
        <dbReference type="EMBL" id="KAF5404539.1"/>
    </source>
</evidence>
<dbReference type="Proteomes" id="UP000748531">
    <property type="component" value="Unassembled WGS sequence"/>
</dbReference>
<sequence>MNCSCSRVCWSLLWLALLLFVIWPVAFLAAWVTVTEALHVVLTFPMVCAQNIKEGKSSRFTENVVRNEDSRATEFGLWLSFLRSLCTAYVSHPAHN</sequence>